<keyword evidence="2" id="KW-1185">Reference proteome</keyword>
<dbReference type="EMBL" id="BAABDQ010000009">
    <property type="protein sequence ID" value="GAA3559685.1"/>
    <property type="molecule type" value="Genomic_DNA"/>
</dbReference>
<evidence type="ECO:0000313" key="1">
    <source>
        <dbReference type="EMBL" id="GAA3559685.1"/>
    </source>
</evidence>
<gene>
    <name evidence="1" type="ORF">GCM10022419_045360</name>
</gene>
<organism evidence="1 2">
    <name type="scientific">Nonomuraea rosea</name>
    <dbReference type="NCBI Taxonomy" id="638574"/>
    <lineage>
        <taxon>Bacteria</taxon>
        <taxon>Bacillati</taxon>
        <taxon>Actinomycetota</taxon>
        <taxon>Actinomycetes</taxon>
        <taxon>Streptosporangiales</taxon>
        <taxon>Streptosporangiaceae</taxon>
        <taxon>Nonomuraea</taxon>
    </lineage>
</organism>
<comment type="caution">
    <text evidence="1">The sequence shown here is derived from an EMBL/GenBank/DDBJ whole genome shotgun (WGS) entry which is preliminary data.</text>
</comment>
<dbReference type="RefSeq" id="WP_345564522.1">
    <property type="nucleotide sequence ID" value="NZ_BAABDQ010000009.1"/>
</dbReference>
<protein>
    <recommendedName>
        <fullName evidence="3">DNA-binding protein</fullName>
    </recommendedName>
</protein>
<evidence type="ECO:0008006" key="3">
    <source>
        <dbReference type="Google" id="ProtNLM"/>
    </source>
</evidence>
<dbReference type="Proteomes" id="UP001500630">
    <property type="component" value="Unassembled WGS sequence"/>
</dbReference>
<evidence type="ECO:0000313" key="2">
    <source>
        <dbReference type="Proteomes" id="UP001500630"/>
    </source>
</evidence>
<sequence>MMTTDATVRCEFIAGLRALAQFLADNPKVPVPSYGRAILLHARGTSDDERRAVVDQMADLFGSAASGDSHYKTVREFGPVSYEVLAITEQHRQDYQALMSYAGAVSGGEC</sequence>
<proteinExistence type="predicted"/>
<accession>A0ABP6X6E8</accession>
<reference evidence="2" key="1">
    <citation type="journal article" date="2019" name="Int. J. Syst. Evol. Microbiol.">
        <title>The Global Catalogue of Microorganisms (GCM) 10K type strain sequencing project: providing services to taxonomists for standard genome sequencing and annotation.</title>
        <authorList>
            <consortium name="The Broad Institute Genomics Platform"/>
            <consortium name="The Broad Institute Genome Sequencing Center for Infectious Disease"/>
            <person name="Wu L."/>
            <person name="Ma J."/>
        </authorList>
    </citation>
    <scope>NUCLEOTIDE SEQUENCE [LARGE SCALE GENOMIC DNA]</scope>
    <source>
        <strain evidence="2">JCM 17326</strain>
    </source>
</reference>
<name>A0ABP6X6E8_9ACTN</name>